<dbReference type="GO" id="GO:0032259">
    <property type="term" value="P:methylation"/>
    <property type="evidence" value="ECO:0007669"/>
    <property type="project" value="UniProtKB-KW"/>
</dbReference>
<reference evidence="10 11" key="2">
    <citation type="journal article" date="2019" name="Vet. Microbiol.">
        <title>Genetic characterization of susceptible and multi-drug resistant Mannheimia haemolytica isolated from high-risk stocker calves prior to and after antimicrobial metaphylaxis.</title>
        <authorList>
            <person name="Snyder E.R."/>
            <person name="Alvarez-Narvaez S."/>
            <person name="Credille B.C."/>
        </authorList>
    </citation>
    <scope>NUCLEOTIDE SEQUENCE [LARGE SCALE GENOMIC DNA]</scope>
    <source>
        <strain evidence="8 10">UGA-R5-128-1</strain>
        <strain evidence="7 11">UGA-R7-163-1</strain>
    </source>
</reference>
<dbReference type="PANTHER" id="PTHR12714:SF24">
    <property type="entry name" value="SLR1182 PROTEIN"/>
    <property type="match status" value="1"/>
</dbReference>
<dbReference type="EMBL" id="VAJB01000035">
    <property type="protein sequence ID" value="TRB72454.1"/>
    <property type="molecule type" value="Genomic_DNA"/>
</dbReference>
<keyword evidence="2 5" id="KW-0812">Transmembrane</keyword>
<evidence type="ECO:0000256" key="1">
    <source>
        <dbReference type="ARBA" id="ARBA00004127"/>
    </source>
</evidence>
<dbReference type="GO" id="GO:0008168">
    <property type="term" value="F:methyltransferase activity"/>
    <property type="evidence" value="ECO:0007669"/>
    <property type="project" value="UniProtKB-KW"/>
</dbReference>
<keyword evidence="8" id="KW-0489">Methyltransferase</keyword>
<sequence length="155" mass="17774">MKSLKLKIPPPAWFLLCAALMWLVAQYVPVSLPNYQHTAIFFSGLAVAIIGGAVAVSALWVIHQAKTTYSPFRPQHTAKLVTWGIYRKSRNPMYLSLLLGLIAWALWLGAMLAWLVLPLFVWLITYFQIKPEEQILAQKFGTHYAKYCNQVRRWL</sequence>
<evidence type="ECO:0000256" key="2">
    <source>
        <dbReference type="ARBA" id="ARBA00022692"/>
    </source>
</evidence>
<dbReference type="KEGG" id="mhaq:WC39_00700"/>
<evidence type="ECO:0000256" key="5">
    <source>
        <dbReference type="SAM" id="Phobius"/>
    </source>
</evidence>
<dbReference type="Gene3D" id="1.20.120.1630">
    <property type="match status" value="1"/>
</dbReference>
<protein>
    <submittedName>
        <fullName evidence="8">Isoprenylcysteine carboxylmethyltransferase family protein</fullName>
    </submittedName>
</protein>
<organism evidence="8 10">
    <name type="scientific">Mannheimia haemolytica</name>
    <name type="common">Pasteurella haemolytica</name>
    <dbReference type="NCBI Taxonomy" id="75985"/>
    <lineage>
        <taxon>Bacteria</taxon>
        <taxon>Pseudomonadati</taxon>
        <taxon>Pseudomonadota</taxon>
        <taxon>Gammaproteobacteria</taxon>
        <taxon>Pasteurellales</taxon>
        <taxon>Pasteurellaceae</taxon>
        <taxon>Mannheimia</taxon>
    </lineage>
</organism>
<comment type="subcellular location">
    <subcellularLocation>
        <location evidence="1">Endomembrane system</location>
        <topology evidence="1">Multi-pass membrane protein</topology>
    </subcellularLocation>
</comment>
<evidence type="ECO:0000256" key="3">
    <source>
        <dbReference type="ARBA" id="ARBA00022989"/>
    </source>
</evidence>
<dbReference type="RefSeq" id="WP_006249805.1">
    <property type="nucleotide sequence ID" value="NZ_CP011098.1"/>
</dbReference>
<evidence type="ECO:0000313" key="10">
    <source>
        <dbReference type="Proteomes" id="UP000315164"/>
    </source>
</evidence>
<dbReference type="GO" id="GO:0012505">
    <property type="term" value="C:endomembrane system"/>
    <property type="evidence" value="ECO:0007669"/>
    <property type="project" value="UniProtKB-SubCell"/>
</dbReference>
<keyword evidence="3 5" id="KW-1133">Transmembrane helix</keyword>
<dbReference type="KEGG" id="mhay:VK67_00705"/>
<keyword evidence="8" id="KW-0808">Transferase</keyword>
<feature type="transmembrane region" description="Helical" evidence="5">
    <location>
        <begin position="40"/>
        <end position="62"/>
    </location>
</feature>
<name>A0A248ZWP6_MANHA</name>
<keyword evidence="4 5" id="KW-0472">Membrane</keyword>
<proteinExistence type="predicted"/>
<dbReference type="Pfam" id="PF04191">
    <property type="entry name" value="PEMT"/>
    <property type="match status" value="1"/>
</dbReference>
<dbReference type="Proteomes" id="UP000318394">
    <property type="component" value="Unassembled WGS sequence"/>
</dbReference>
<dbReference type="InterPro" id="IPR007318">
    <property type="entry name" value="Phopholipid_MeTrfase"/>
</dbReference>
<reference evidence="6 9" key="1">
    <citation type="submission" date="2018-06" db="EMBL/GenBank/DDBJ databases">
        <authorList>
            <consortium name="Pathogen Informatics"/>
            <person name="Doyle S."/>
        </authorList>
    </citation>
    <scope>NUCLEOTIDE SEQUENCE [LARGE SCALE GENOMIC DNA]</scope>
    <source>
        <strain evidence="6 9">NCTC9380</strain>
    </source>
</reference>
<evidence type="ECO:0000313" key="8">
    <source>
        <dbReference type="EMBL" id="TRB72454.1"/>
    </source>
</evidence>
<evidence type="ECO:0000313" key="9">
    <source>
        <dbReference type="Proteomes" id="UP000254031"/>
    </source>
</evidence>
<evidence type="ECO:0000256" key="4">
    <source>
        <dbReference type="ARBA" id="ARBA00023136"/>
    </source>
</evidence>
<feature type="transmembrane region" description="Helical" evidence="5">
    <location>
        <begin position="97"/>
        <end position="124"/>
    </location>
</feature>
<dbReference type="EMBL" id="UGPL01000006">
    <property type="protein sequence ID" value="STY66582.1"/>
    <property type="molecule type" value="Genomic_DNA"/>
</dbReference>
<accession>A0A248ZWP6</accession>
<gene>
    <name evidence="8" type="ORF">FEA53_11890</name>
    <name evidence="7" type="ORF">FEB89_11885</name>
    <name evidence="6" type="ORF">NCTC9380_01899</name>
</gene>
<dbReference type="Proteomes" id="UP000254031">
    <property type="component" value="Unassembled WGS sequence"/>
</dbReference>
<dbReference type="PANTHER" id="PTHR12714">
    <property type="entry name" value="PROTEIN-S ISOPRENYLCYSTEINE O-METHYLTRANSFERASE"/>
    <property type="match status" value="1"/>
</dbReference>
<keyword evidence="11" id="KW-1185">Reference proteome</keyword>
<dbReference type="OrthoDB" id="9811969at2"/>
<evidence type="ECO:0000313" key="6">
    <source>
        <dbReference type="EMBL" id="STY66582.1"/>
    </source>
</evidence>
<dbReference type="Proteomes" id="UP000315164">
    <property type="component" value="Unassembled WGS sequence"/>
</dbReference>
<dbReference type="GeneID" id="67367771"/>
<dbReference type="EMBL" id="VAJI01000035">
    <property type="protein sequence ID" value="TRB35056.1"/>
    <property type="molecule type" value="Genomic_DNA"/>
</dbReference>
<feature type="transmembrane region" description="Helical" evidence="5">
    <location>
        <begin position="12"/>
        <end position="28"/>
    </location>
</feature>
<dbReference type="AlphaFoldDB" id="A0A248ZWP6"/>
<evidence type="ECO:0000313" key="11">
    <source>
        <dbReference type="Proteomes" id="UP000318394"/>
    </source>
</evidence>
<evidence type="ECO:0000313" key="7">
    <source>
        <dbReference type="EMBL" id="TRB35056.1"/>
    </source>
</evidence>